<dbReference type="Proteomes" id="UP000770661">
    <property type="component" value="Unassembled WGS sequence"/>
</dbReference>
<gene>
    <name evidence="3" type="ORF">GWK47_028117</name>
</gene>
<name>A0A8J5D3P0_CHIOP</name>
<evidence type="ECO:0000313" key="4">
    <source>
        <dbReference type="Proteomes" id="UP000770661"/>
    </source>
</evidence>
<dbReference type="InterPro" id="IPR036612">
    <property type="entry name" value="KH_dom_type_1_sf"/>
</dbReference>
<dbReference type="EMBL" id="JACEEZ010000140">
    <property type="protein sequence ID" value="KAG0730501.1"/>
    <property type="molecule type" value="Genomic_DNA"/>
</dbReference>
<keyword evidence="2" id="KW-0175">Coiled coil</keyword>
<accession>A0A8J5D3P0</accession>
<protein>
    <recommendedName>
        <fullName evidence="5">K Homology domain-containing protein</fullName>
    </recommendedName>
</protein>
<evidence type="ECO:0000256" key="1">
    <source>
        <dbReference type="PROSITE-ProRule" id="PRU00117"/>
    </source>
</evidence>
<dbReference type="PROSITE" id="PS50084">
    <property type="entry name" value="KH_TYPE_1"/>
    <property type="match status" value="1"/>
</dbReference>
<dbReference type="Gene3D" id="3.30.1370.10">
    <property type="entry name" value="K Homology domain, type 1"/>
    <property type="match status" value="1"/>
</dbReference>
<dbReference type="GO" id="GO:0010468">
    <property type="term" value="P:regulation of gene expression"/>
    <property type="evidence" value="ECO:0007669"/>
    <property type="project" value="UniProtKB-ARBA"/>
</dbReference>
<dbReference type="SUPFAM" id="SSF54791">
    <property type="entry name" value="Eukaryotic type KH-domain (KH-domain type I)"/>
    <property type="match status" value="1"/>
</dbReference>
<feature type="coiled-coil region" evidence="2">
    <location>
        <begin position="44"/>
        <end position="71"/>
    </location>
</feature>
<keyword evidence="1" id="KW-0694">RNA-binding</keyword>
<evidence type="ECO:0008006" key="5">
    <source>
        <dbReference type="Google" id="ProtNLM"/>
    </source>
</evidence>
<reference evidence="3" key="1">
    <citation type="submission" date="2020-07" db="EMBL/GenBank/DDBJ databases">
        <title>The High-quality genome of the commercially important snow crab, Chionoecetes opilio.</title>
        <authorList>
            <person name="Jeong J.-H."/>
            <person name="Ryu S."/>
        </authorList>
    </citation>
    <scope>NUCLEOTIDE SEQUENCE</scope>
    <source>
        <strain evidence="3">MADBK_172401_WGS</strain>
        <tissue evidence="3">Digestive gland</tissue>
    </source>
</reference>
<proteinExistence type="predicted"/>
<sequence length="212" mass="23101">MRRHVIGPRGETVDKLCQQYPSLVVHVPPPHDTLSQEVVLQGLKSQVSAAAKDLTRHLQDMEAKTREAAERRRQRQACVAREGTAAAVAGTTTTTASAVATAASIASPVAATTTTTTTTTTAAATAPRQKCSACHSHDNHHHDHSACQNHCHNHQCHSHYNRHHHHGYSPQLSTYTNHTPGYTPPTQPAAAHATHLRHKPYTITIYQATRHS</sequence>
<organism evidence="3 4">
    <name type="scientific">Chionoecetes opilio</name>
    <name type="common">Atlantic snow crab</name>
    <name type="synonym">Cancer opilio</name>
    <dbReference type="NCBI Taxonomy" id="41210"/>
    <lineage>
        <taxon>Eukaryota</taxon>
        <taxon>Metazoa</taxon>
        <taxon>Ecdysozoa</taxon>
        <taxon>Arthropoda</taxon>
        <taxon>Crustacea</taxon>
        <taxon>Multicrustacea</taxon>
        <taxon>Malacostraca</taxon>
        <taxon>Eumalacostraca</taxon>
        <taxon>Eucarida</taxon>
        <taxon>Decapoda</taxon>
        <taxon>Pleocyemata</taxon>
        <taxon>Brachyura</taxon>
        <taxon>Eubrachyura</taxon>
        <taxon>Majoidea</taxon>
        <taxon>Majidae</taxon>
        <taxon>Chionoecetes</taxon>
    </lineage>
</organism>
<dbReference type="AlphaFoldDB" id="A0A8J5D3P0"/>
<evidence type="ECO:0000256" key="2">
    <source>
        <dbReference type="SAM" id="Coils"/>
    </source>
</evidence>
<keyword evidence="4" id="KW-1185">Reference proteome</keyword>
<evidence type="ECO:0000313" key="3">
    <source>
        <dbReference type="EMBL" id="KAG0730501.1"/>
    </source>
</evidence>
<comment type="caution">
    <text evidence="3">The sequence shown here is derived from an EMBL/GenBank/DDBJ whole genome shotgun (WGS) entry which is preliminary data.</text>
</comment>
<dbReference type="GO" id="GO:0003723">
    <property type="term" value="F:RNA binding"/>
    <property type="evidence" value="ECO:0007669"/>
    <property type="project" value="UniProtKB-UniRule"/>
</dbReference>